<dbReference type="Proteomes" id="UP001446871">
    <property type="component" value="Unassembled WGS sequence"/>
</dbReference>
<dbReference type="InterPro" id="IPR013083">
    <property type="entry name" value="Znf_RING/FYVE/PHD"/>
</dbReference>
<proteinExistence type="predicted"/>
<reference evidence="3 4" key="1">
    <citation type="submission" date="2023-01" db="EMBL/GenBank/DDBJ databases">
        <title>Analysis of 21 Apiospora genomes using comparative genomics revels a genus with tremendous synthesis potential of carbohydrate active enzymes and secondary metabolites.</title>
        <authorList>
            <person name="Sorensen T."/>
        </authorList>
    </citation>
    <scope>NUCLEOTIDE SEQUENCE [LARGE SCALE GENOMIC DNA]</scope>
    <source>
        <strain evidence="3 4">CBS 83171</strain>
    </source>
</reference>
<keyword evidence="1" id="KW-0479">Metal-binding</keyword>
<evidence type="ECO:0000313" key="4">
    <source>
        <dbReference type="Proteomes" id="UP001446871"/>
    </source>
</evidence>
<organism evidence="3 4">
    <name type="scientific">Apiospora saccharicola</name>
    <dbReference type="NCBI Taxonomy" id="335842"/>
    <lineage>
        <taxon>Eukaryota</taxon>
        <taxon>Fungi</taxon>
        <taxon>Dikarya</taxon>
        <taxon>Ascomycota</taxon>
        <taxon>Pezizomycotina</taxon>
        <taxon>Sordariomycetes</taxon>
        <taxon>Xylariomycetidae</taxon>
        <taxon>Amphisphaeriales</taxon>
        <taxon>Apiosporaceae</taxon>
        <taxon>Apiospora</taxon>
    </lineage>
</organism>
<evidence type="ECO:0000313" key="3">
    <source>
        <dbReference type="EMBL" id="KAK8078310.1"/>
    </source>
</evidence>
<sequence>MASSSTTPDADAVTPDSIEHSQIFSEYVAWMRGERGPQDQHHLCTKCCICLDNVLDIAPAAAGDTWGSLVATDHDHSKHSYEATALLLCGHLVGNDCREAQAEFALGRVDECPLCRQKTECARCALPLKLECVTRRGGGPGVAGQETLSIRSDAPLPAVDARTGKPKRVYCRPCSDDTHRANREYAADLLLRERLQMVARLLYPSLDTMWDRDRAAVLEAEYGAWRVEFPSAILLHENPTIWRFLKSRIFGHCTKTKDVVDPMGPKEVAALTITTKILGAEVRARLQESLAWVTDVDDLMAIDPRRPAPINRAMFAMFMGAP</sequence>
<keyword evidence="1" id="KW-0862">Zinc</keyword>
<dbReference type="PROSITE" id="PS50089">
    <property type="entry name" value="ZF_RING_2"/>
    <property type="match status" value="1"/>
</dbReference>
<keyword evidence="4" id="KW-1185">Reference proteome</keyword>
<comment type="caution">
    <text evidence="3">The sequence shown here is derived from an EMBL/GenBank/DDBJ whole genome shotgun (WGS) entry which is preliminary data.</text>
</comment>
<keyword evidence="1" id="KW-0863">Zinc-finger</keyword>
<protein>
    <recommendedName>
        <fullName evidence="2">RING-type domain-containing protein</fullName>
    </recommendedName>
</protein>
<evidence type="ECO:0000256" key="1">
    <source>
        <dbReference type="PROSITE-ProRule" id="PRU00175"/>
    </source>
</evidence>
<accession>A0ABR1W492</accession>
<dbReference type="EMBL" id="JAQQWM010000002">
    <property type="protein sequence ID" value="KAK8078310.1"/>
    <property type="molecule type" value="Genomic_DNA"/>
</dbReference>
<dbReference type="InterPro" id="IPR001841">
    <property type="entry name" value="Znf_RING"/>
</dbReference>
<dbReference type="Gene3D" id="3.30.40.10">
    <property type="entry name" value="Zinc/RING finger domain, C3HC4 (zinc finger)"/>
    <property type="match status" value="1"/>
</dbReference>
<gene>
    <name evidence="3" type="ORF">PG996_004480</name>
</gene>
<feature type="domain" description="RING-type" evidence="2">
    <location>
        <begin position="47"/>
        <end position="116"/>
    </location>
</feature>
<evidence type="ECO:0000259" key="2">
    <source>
        <dbReference type="PROSITE" id="PS50089"/>
    </source>
</evidence>
<name>A0ABR1W492_9PEZI</name>